<dbReference type="EMBL" id="JBBNAG010000013">
    <property type="protein sequence ID" value="KAK9083594.1"/>
    <property type="molecule type" value="Genomic_DNA"/>
</dbReference>
<proteinExistence type="predicted"/>
<gene>
    <name evidence="1" type="ORF">Scep_030065</name>
</gene>
<evidence type="ECO:0000313" key="2">
    <source>
        <dbReference type="Proteomes" id="UP001419268"/>
    </source>
</evidence>
<evidence type="ECO:0000313" key="1">
    <source>
        <dbReference type="EMBL" id="KAK9083594.1"/>
    </source>
</evidence>
<keyword evidence="2" id="KW-1185">Reference proteome</keyword>
<comment type="caution">
    <text evidence="1">The sequence shown here is derived from an EMBL/GenBank/DDBJ whole genome shotgun (WGS) entry which is preliminary data.</text>
</comment>
<organism evidence="1 2">
    <name type="scientific">Stephania cephalantha</name>
    <dbReference type="NCBI Taxonomy" id="152367"/>
    <lineage>
        <taxon>Eukaryota</taxon>
        <taxon>Viridiplantae</taxon>
        <taxon>Streptophyta</taxon>
        <taxon>Embryophyta</taxon>
        <taxon>Tracheophyta</taxon>
        <taxon>Spermatophyta</taxon>
        <taxon>Magnoliopsida</taxon>
        <taxon>Ranunculales</taxon>
        <taxon>Menispermaceae</taxon>
        <taxon>Menispermoideae</taxon>
        <taxon>Cissampelideae</taxon>
        <taxon>Stephania</taxon>
    </lineage>
</organism>
<reference evidence="1 2" key="1">
    <citation type="submission" date="2024-01" db="EMBL/GenBank/DDBJ databases">
        <title>Genome assemblies of Stephania.</title>
        <authorList>
            <person name="Yang L."/>
        </authorList>
    </citation>
    <scope>NUCLEOTIDE SEQUENCE [LARGE SCALE GENOMIC DNA]</scope>
    <source>
        <strain evidence="1">JXDWG</strain>
        <tissue evidence="1">Leaf</tissue>
    </source>
</reference>
<protein>
    <submittedName>
        <fullName evidence="1">Uncharacterized protein</fullName>
    </submittedName>
</protein>
<dbReference type="Proteomes" id="UP001419268">
    <property type="component" value="Unassembled WGS sequence"/>
</dbReference>
<name>A0AAP0HE09_9MAGN</name>
<dbReference type="AlphaFoldDB" id="A0AAP0HE09"/>
<sequence length="51" mass="5767">MVLSSIKDPKIIQNDPRVIGLEYIRGESEGDKFVSESDLLKMGFQSYIYVG</sequence>
<accession>A0AAP0HE09</accession>